<dbReference type="InterPro" id="IPR036537">
    <property type="entry name" value="Adaptor_Cbl_N_dom_sf"/>
</dbReference>
<reference evidence="1 2" key="1">
    <citation type="journal article" date="2020" name="ISME J.">
        <title>Uncovering the hidden diversity of litter-decomposition mechanisms in mushroom-forming fungi.</title>
        <authorList>
            <person name="Floudas D."/>
            <person name="Bentzer J."/>
            <person name="Ahren D."/>
            <person name="Johansson T."/>
            <person name="Persson P."/>
            <person name="Tunlid A."/>
        </authorList>
    </citation>
    <scope>NUCLEOTIDE SEQUENCE [LARGE SCALE GENOMIC DNA]</scope>
    <source>
        <strain evidence="1 2">CBS 101986</strain>
    </source>
</reference>
<dbReference type="CDD" id="cd21037">
    <property type="entry name" value="MLKL_NTD"/>
    <property type="match status" value="1"/>
</dbReference>
<gene>
    <name evidence="1" type="ORF">D9619_003592</name>
</gene>
<dbReference type="InterPro" id="IPR059179">
    <property type="entry name" value="MLKL-like_MCAfunc"/>
</dbReference>
<accession>A0A8H5AY49</accession>
<sequence>MSVTTVSSATAPSTIVSILRCLSTASASIPIPGIAPAIAIVSAIMEIVESIRTAKNDCRALAEKAAQLVITLHQEAASLDNNSPVYGRIQGNIDSFKRILEEIQAFILKLSRRRKIKRKIKLVWKRDSVLQRVVELSNSLDTCYKTFQITSFVHLQTALSQFTDEQVLSAQRIHQRLAGVQKATLKAQEQGVVQLTSEIRAIEHNMASAWRSDITATTKLLEQVAVDVKNSAVQYTNSMVTTLCEIEPVQVHIPMTRYHGGVTAARYRNKGVLVKQFQEAKDFVQELSIWRELWHPHLPRLIAFSSESERRPFVVLDCQVVSGDMRTYILDSLKEGVVAGLMAGLQIIYGLSTALDYLRVSNLLSKAELTKCLQLSDIVLSNKNGVILGGNLLSCAAIRPSVPACHFDETMDEYLAEKLFLLMLQILCPETRFACLEINSPRSFTSVLRLLLLFSSFQFKNGRSLTQIRTKSDSAWATLGQKKRAPDCRISFADVRDCFLQIEGMGPSRTNVPRPHWNISTGDIGYVKDDNFVLIANVFDDDTPTFCGDTPGLGASHEEILMIRCDPCRPYNLTELPDGSKRYEFDAPAFALLWHSHRFGIDDRLAMKYLLRHANFYLEKSGLSHRLNPSDIIMVVNRETRPRHSGSFDFVHDDSSQEGPPEKVYFFESYDSLPSSQWGYWSLNPDREDLLAGLQSNITDPRVTAECSIGGLTDMFDYIQLEEEDVVETP</sequence>
<comment type="caution">
    <text evidence="1">The sequence shown here is derived from an EMBL/GenBank/DDBJ whole genome shotgun (WGS) entry which is preliminary data.</text>
</comment>
<name>A0A8H5AY49_9AGAR</name>
<organism evidence="1 2">
    <name type="scientific">Psilocybe cf. subviscida</name>
    <dbReference type="NCBI Taxonomy" id="2480587"/>
    <lineage>
        <taxon>Eukaryota</taxon>
        <taxon>Fungi</taxon>
        <taxon>Dikarya</taxon>
        <taxon>Basidiomycota</taxon>
        <taxon>Agaricomycotina</taxon>
        <taxon>Agaricomycetes</taxon>
        <taxon>Agaricomycetidae</taxon>
        <taxon>Agaricales</taxon>
        <taxon>Agaricineae</taxon>
        <taxon>Strophariaceae</taxon>
        <taxon>Psilocybe</taxon>
    </lineage>
</organism>
<dbReference type="AlphaFoldDB" id="A0A8H5AY49"/>
<dbReference type="Gene3D" id="1.20.930.20">
    <property type="entry name" value="Adaptor protein Cbl, N-terminal domain"/>
    <property type="match status" value="1"/>
</dbReference>
<proteinExistence type="predicted"/>
<protein>
    <submittedName>
        <fullName evidence="1">Uncharacterized protein</fullName>
    </submittedName>
</protein>
<dbReference type="Proteomes" id="UP000567179">
    <property type="component" value="Unassembled WGS sequence"/>
</dbReference>
<evidence type="ECO:0000313" key="1">
    <source>
        <dbReference type="EMBL" id="KAF5312653.1"/>
    </source>
</evidence>
<keyword evidence="2" id="KW-1185">Reference proteome</keyword>
<dbReference type="InterPro" id="IPR011009">
    <property type="entry name" value="Kinase-like_dom_sf"/>
</dbReference>
<evidence type="ECO:0000313" key="2">
    <source>
        <dbReference type="Proteomes" id="UP000567179"/>
    </source>
</evidence>
<dbReference type="GO" id="GO:0007166">
    <property type="term" value="P:cell surface receptor signaling pathway"/>
    <property type="evidence" value="ECO:0007669"/>
    <property type="project" value="InterPro"/>
</dbReference>
<dbReference type="SUPFAM" id="SSF56112">
    <property type="entry name" value="Protein kinase-like (PK-like)"/>
    <property type="match status" value="1"/>
</dbReference>
<dbReference type="Gene3D" id="1.10.510.10">
    <property type="entry name" value="Transferase(Phosphotransferase) domain 1"/>
    <property type="match status" value="1"/>
</dbReference>
<dbReference type="OrthoDB" id="3268478at2759"/>
<dbReference type="EMBL" id="JAACJJ010000056">
    <property type="protein sequence ID" value="KAF5312653.1"/>
    <property type="molecule type" value="Genomic_DNA"/>
</dbReference>